<dbReference type="Pfam" id="PF00512">
    <property type="entry name" value="HisKA"/>
    <property type="match status" value="1"/>
</dbReference>
<protein>
    <recommendedName>
        <fullName evidence="3">histidine kinase</fullName>
        <ecNumber evidence="3">2.7.13.3</ecNumber>
    </recommendedName>
</protein>
<organism evidence="15 16">
    <name type="scientific">Roseateles depolymerans</name>
    <dbReference type="NCBI Taxonomy" id="76731"/>
    <lineage>
        <taxon>Bacteria</taxon>
        <taxon>Pseudomonadati</taxon>
        <taxon>Pseudomonadota</taxon>
        <taxon>Betaproteobacteria</taxon>
        <taxon>Burkholderiales</taxon>
        <taxon>Sphaerotilaceae</taxon>
        <taxon>Roseateles</taxon>
    </lineage>
</organism>
<dbReference type="Gene3D" id="1.10.287.130">
    <property type="match status" value="1"/>
</dbReference>
<keyword evidence="11" id="KW-0902">Two-component regulatory system</keyword>
<evidence type="ECO:0000256" key="7">
    <source>
        <dbReference type="ARBA" id="ARBA00022679"/>
    </source>
</evidence>
<keyword evidence="5" id="KW-0997">Cell inner membrane</keyword>
<dbReference type="InterPro" id="IPR004358">
    <property type="entry name" value="Sig_transdc_His_kin-like_C"/>
</dbReference>
<dbReference type="AlphaFoldDB" id="A0A2W5FCJ6"/>
<evidence type="ECO:0000256" key="6">
    <source>
        <dbReference type="ARBA" id="ARBA00022553"/>
    </source>
</evidence>
<dbReference type="InterPro" id="IPR036097">
    <property type="entry name" value="HisK_dim/P_sf"/>
</dbReference>
<keyword evidence="10 13" id="KW-1133">Transmembrane helix</keyword>
<dbReference type="InterPro" id="IPR005467">
    <property type="entry name" value="His_kinase_dom"/>
</dbReference>
<evidence type="ECO:0000256" key="4">
    <source>
        <dbReference type="ARBA" id="ARBA00022475"/>
    </source>
</evidence>
<dbReference type="CDD" id="cd00082">
    <property type="entry name" value="HisKA"/>
    <property type="match status" value="1"/>
</dbReference>
<dbReference type="SMART" id="SM00387">
    <property type="entry name" value="HATPase_c"/>
    <property type="match status" value="1"/>
</dbReference>
<dbReference type="InterPro" id="IPR050980">
    <property type="entry name" value="2C_sensor_his_kinase"/>
</dbReference>
<keyword evidence="8 13" id="KW-0812">Transmembrane</keyword>
<dbReference type="InterPro" id="IPR003594">
    <property type="entry name" value="HATPase_dom"/>
</dbReference>
<keyword evidence="9" id="KW-0418">Kinase</keyword>
<dbReference type="GO" id="GO:0000155">
    <property type="term" value="F:phosphorelay sensor kinase activity"/>
    <property type="evidence" value="ECO:0007669"/>
    <property type="project" value="InterPro"/>
</dbReference>
<dbReference type="EC" id="2.7.13.3" evidence="3"/>
<evidence type="ECO:0000256" key="12">
    <source>
        <dbReference type="ARBA" id="ARBA00023136"/>
    </source>
</evidence>
<dbReference type="Proteomes" id="UP000249633">
    <property type="component" value="Unassembled WGS sequence"/>
</dbReference>
<keyword evidence="12 13" id="KW-0472">Membrane</keyword>
<dbReference type="InterPro" id="IPR036890">
    <property type="entry name" value="HATPase_C_sf"/>
</dbReference>
<dbReference type="GO" id="GO:0005886">
    <property type="term" value="C:plasma membrane"/>
    <property type="evidence" value="ECO:0007669"/>
    <property type="project" value="UniProtKB-SubCell"/>
</dbReference>
<evidence type="ECO:0000259" key="14">
    <source>
        <dbReference type="PROSITE" id="PS50109"/>
    </source>
</evidence>
<feature type="transmembrane region" description="Helical" evidence="13">
    <location>
        <begin position="155"/>
        <end position="173"/>
    </location>
</feature>
<dbReference type="PANTHER" id="PTHR44936">
    <property type="entry name" value="SENSOR PROTEIN CREC"/>
    <property type="match status" value="1"/>
</dbReference>
<dbReference type="SUPFAM" id="SSF55874">
    <property type="entry name" value="ATPase domain of HSP90 chaperone/DNA topoisomerase II/histidine kinase"/>
    <property type="match status" value="1"/>
</dbReference>
<proteinExistence type="predicted"/>
<evidence type="ECO:0000256" key="1">
    <source>
        <dbReference type="ARBA" id="ARBA00000085"/>
    </source>
</evidence>
<comment type="catalytic activity">
    <reaction evidence="1">
        <text>ATP + protein L-histidine = ADP + protein N-phospho-L-histidine.</text>
        <dbReference type="EC" id="2.7.13.3"/>
    </reaction>
</comment>
<comment type="subcellular location">
    <subcellularLocation>
        <location evidence="2">Cell inner membrane</location>
        <topology evidence="2">Multi-pass membrane protein</topology>
    </subcellularLocation>
</comment>
<dbReference type="Pfam" id="PF02518">
    <property type="entry name" value="HATPase_c"/>
    <property type="match status" value="1"/>
</dbReference>
<dbReference type="PROSITE" id="PS50109">
    <property type="entry name" value="HIS_KIN"/>
    <property type="match status" value="1"/>
</dbReference>
<dbReference type="Gene3D" id="3.30.565.10">
    <property type="entry name" value="Histidine kinase-like ATPase, C-terminal domain"/>
    <property type="match status" value="1"/>
</dbReference>
<dbReference type="EMBL" id="QFOD01000021">
    <property type="protein sequence ID" value="PZP28742.1"/>
    <property type="molecule type" value="Genomic_DNA"/>
</dbReference>
<dbReference type="InterPro" id="IPR003661">
    <property type="entry name" value="HisK_dim/P_dom"/>
</dbReference>
<dbReference type="PANTHER" id="PTHR44936:SF5">
    <property type="entry name" value="SENSOR HISTIDINE KINASE ENVZ"/>
    <property type="match status" value="1"/>
</dbReference>
<accession>A0A2W5FCJ6</accession>
<dbReference type="SUPFAM" id="SSF47384">
    <property type="entry name" value="Homodimeric domain of signal transducing histidine kinase"/>
    <property type="match status" value="1"/>
</dbReference>
<keyword evidence="6" id="KW-0597">Phosphoprotein</keyword>
<evidence type="ECO:0000256" key="10">
    <source>
        <dbReference type="ARBA" id="ARBA00022989"/>
    </source>
</evidence>
<feature type="transmembrane region" description="Helical" evidence="13">
    <location>
        <begin position="21"/>
        <end position="42"/>
    </location>
</feature>
<evidence type="ECO:0000256" key="8">
    <source>
        <dbReference type="ARBA" id="ARBA00022692"/>
    </source>
</evidence>
<comment type="caution">
    <text evidence="15">The sequence shown here is derived from an EMBL/GenBank/DDBJ whole genome shotgun (WGS) entry which is preliminary data.</text>
</comment>
<name>A0A2W5FCJ6_9BURK</name>
<evidence type="ECO:0000313" key="15">
    <source>
        <dbReference type="EMBL" id="PZP28742.1"/>
    </source>
</evidence>
<evidence type="ECO:0000256" key="2">
    <source>
        <dbReference type="ARBA" id="ARBA00004429"/>
    </source>
</evidence>
<dbReference type="SMART" id="SM00388">
    <property type="entry name" value="HisKA"/>
    <property type="match status" value="1"/>
</dbReference>
<evidence type="ECO:0000256" key="11">
    <source>
        <dbReference type="ARBA" id="ARBA00023012"/>
    </source>
</evidence>
<sequence>MSSSPADHPRARRHASLFARLLLAQLGLVVGLGLVIWVLFYVERNVTVARLYAEAWAPQLAAAAGLAPPPALSGAVVERRDAPPAQARQVSALAPRFVALREALRAHGVPVQELRIELSRPQTRVWVQVADAGRPPLWLGMAGEVVAPEWSRRTVLALVLVTALVLGLSWWTARRLAGPLEALRRRIEHQQPGAPYAAPPGEDLPPEVATIYSAYAELLARWQRHERERALLLAGVSHDLRSPLGRIRMAAELLPDDADSARRRAVIVRNVVESDRLIESFLDFVRSGELPCNESVDLAALARAAVSGFERPDEQLCLEAPATLLLNNANALLVERLIANLVDNALKHGRPPVRVRVLRRDDGRIELCVEDAGDGLPPHQLEALQEAFRRGDSARSQAGSGLGLAIVRQASTRLGARLGFEQDGRGQRVRLVWDSDRGRQSPGPA</sequence>
<keyword evidence="4" id="KW-1003">Cell membrane</keyword>
<evidence type="ECO:0000256" key="9">
    <source>
        <dbReference type="ARBA" id="ARBA00022777"/>
    </source>
</evidence>
<gene>
    <name evidence="15" type="ORF">DI603_18875</name>
</gene>
<dbReference type="CDD" id="cd00075">
    <property type="entry name" value="HATPase"/>
    <property type="match status" value="1"/>
</dbReference>
<evidence type="ECO:0000256" key="13">
    <source>
        <dbReference type="SAM" id="Phobius"/>
    </source>
</evidence>
<dbReference type="PRINTS" id="PR00344">
    <property type="entry name" value="BCTRLSENSOR"/>
</dbReference>
<evidence type="ECO:0000256" key="3">
    <source>
        <dbReference type="ARBA" id="ARBA00012438"/>
    </source>
</evidence>
<reference evidence="15 16" key="1">
    <citation type="submission" date="2017-08" db="EMBL/GenBank/DDBJ databases">
        <title>Infants hospitalized years apart are colonized by the same room-sourced microbial strains.</title>
        <authorList>
            <person name="Brooks B."/>
            <person name="Olm M.R."/>
            <person name="Firek B.A."/>
            <person name="Baker R."/>
            <person name="Thomas B.C."/>
            <person name="Morowitz M.J."/>
            <person name="Banfield J.F."/>
        </authorList>
    </citation>
    <scope>NUCLEOTIDE SEQUENCE [LARGE SCALE GENOMIC DNA]</scope>
    <source>
        <strain evidence="15">S2_012_000_R2_81</strain>
    </source>
</reference>
<evidence type="ECO:0000313" key="16">
    <source>
        <dbReference type="Proteomes" id="UP000249633"/>
    </source>
</evidence>
<feature type="domain" description="Histidine kinase" evidence="14">
    <location>
        <begin position="235"/>
        <end position="437"/>
    </location>
</feature>
<keyword evidence="7" id="KW-0808">Transferase</keyword>
<evidence type="ECO:0000256" key="5">
    <source>
        <dbReference type="ARBA" id="ARBA00022519"/>
    </source>
</evidence>